<dbReference type="PANTHER" id="PTHR46211">
    <property type="entry name" value="GLYCEROPHOSPHORYL DIESTER PHOSPHODIESTERASE"/>
    <property type="match status" value="1"/>
</dbReference>
<keyword evidence="3" id="KW-1185">Reference proteome</keyword>
<organism evidence="2 3">
    <name type="scientific">Luteolibacter ambystomatis</name>
    <dbReference type="NCBI Taxonomy" id="2824561"/>
    <lineage>
        <taxon>Bacteria</taxon>
        <taxon>Pseudomonadati</taxon>
        <taxon>Verrucomicrobiota</taxon>
        <taxon>Verrucomicrobiia</taxon>
        <taxon>Verrucomicrobiales</taxon>
        <taxon>Verrucomicrobiaceae</taxon>
        <taxon>Luteolibacter</taxon>
    </lineage>
</organism>
<feature type="domain" description="GP-PDE" evidence="1">
    <location>
        <begin position="4"/>
        <end position="241"/>
    </location>
</feature>
<dbReference type="InterPro" id="IPR030395">
    <property type="entry name" value="GP_PDE_dom"/>
</dbReference>
<dbReference type="KEGG" id="lamb:KBB96_12060"/>
<evidence type="ECO:0000313" key="3">
    <source>
        <dbReference type="Proteomes" id="UP000676169"/>
    </source>
</evidence>
<dbReference type="PROSITE" id="PS51704">
    <property type="entry name" value="GP_PDE"/>
    <property type="match status" value="1"/>
</dbReference>
<evidence type="ECO:0000259" key="1">
    <source>
        <dbReference type="PROSITE" id="PS51704"/>
    </source>
</evidence>
<proteinExistence type="predicted"/>
<dbReference type="Pfam" id="PF03009">
    <property type="entry name" value="GDPD"/>
    <property type="match status" value="1"/>
</dbReference>
<evidence type="ECO:0000313" key="2">
    <source>
        <dbReference type="EMBL" id="QUE49606.1"/>
    </source>
</evidence>
<protein>
    <submittedName>
        <fullName evidence="2">Glycerophosphodiester phosphodiesterase</fullName>
    </submittedName>
</protein>
<gene>
    <name evidence="2" type="ORF">KBB96_12060</name>
</gene>
<dbReference type="EMBL" id="CP073100">
    <property type="protein sequence ID" value="QUE49606.1"/>
    <property type="molecule type" value="Genomic_DNA"/>
</dbReference>
<dbReference type="PANTHER" id="PTHR46211:SF1">
    <property type="entry name" value="GLYCEROPHOSPHODIESTER PHOSPHODIESTERASE, CYTOPLASMIC"/>
    <property type="match status" value="1"/>
</dbReference>
<dbReference type="RefSeq" id="WP_211629695.1">
    <property type="nucleotide sequence ID" value="NZ_CP073100.1"/>
</dbReference>
<dbReference type="GO" id="GO:0008081">
    <property type="term" value="F:phosphoric diester hydrolase activity"/>
    <property type="evidence" value="ECO:0007669"/>
    <property type="project" value="InterPro"/>
</dbReference>
<dbReference type="GO" id="GO:0006629">
    <property type="term" value="P:lipid metabolic process"/>
    <property type="evidence" value="ECO:0007669"/>
    <property type="project" value="InterPro"/>
</dbReference>
<dbReference type="Proteomes" id="UP000676169">
    <property type="component" value="Chromosome"/>
</dbReference>
<reference evidence="2" key="1">
    <citation type="submission" date="2021-04" db="EMBL/GenBank/DDBJ databases">
        <title>Luteolibacter sp. 32A isolated from the skin of an Anderson's salamander (Ambystoma andersonii).</title>
        <authorList>
            <person name="Spergser J."/>
            <person name="Busse H.-J."/>
        </authorList>
    </citation>
    <scope>NUCLEOTIDE SEQUENCE</scope>
    <source>
        <strain evidence="2">32A</strain>
    </source>
</reference>
<name>A0A975IXR3_9BACT</name>
<dbReference type="InterPro" id="IPR017946">
    <property type="entry name" value="PLC-like_Pdiesterase_TIM-brl"/>
</dbReference>
<dbReference type="AlphaFoldDB" id="A0A975IXR3"/>
<dbReference type="SUPFAM" id="SSF51695">
    <property type="entry name" value="PLC-like phosphodiesterases"/>
    <property type="match status" value="1"/>
</dbReference>
<dbReference type="Gene3D" id="3.20.20.190">
    <property type="entry name" value="Phosphatidylinositol (PI) phosphodiesterase"/>
    <property type="match status" value="1"/>
</dbReference>
<sequence length="243" mass="26654">MPVPLFIAHRGASDAAPENTLAAFRMAWDEGADGIEGDFRLTADGKVVCIHDANTGRTAGKRHTVERCHWKTLAGLDVGSWKGKRFAGERIPLLEEVLETMPEEKRLFIEIKSGPKIIDPLVEALETQHADPERIVLMSFDSGIVSACRERMPAYQSHLIHSLKGVAKPEKAAAYAAEFKQCGAQGLQFDCKAHVSAKWLAALKCPLTSWTVNDVRAARKVIALGVNFITTNKPAELRARLGM</sequence>
<accession>A0A975IXR3</accession>
<dbReference type="CDD" id="cd08582">
    <property type="entry name" value="GDPD_like_2"/>
    <property type="match status" value="1"/>
</dbReference>